<dbReference type="OrthoDB" id="8520784at2"/>
<dbReference type="InterPro" id="IPR011701">
    <property type="entry name" value="MFS"/>
</dbReference>
<evidence type="ECO:0000256" key="4">
    <source>
        <dbReference type="SAM" id="Phobius"/>
    </source>
</evidence>
<dbReference type="Gene3D" id="1.20.1250.20">
    <property type="entry name" value="MFS general substrate transporter like domains"/>
    <property type="match status" value="1"/>
</dbReference>
<keyword evidence="1 4" id="KW-0812">Transmembrane</keyword>
<evidence type="ECO:0000256" key="1">
    <source>
        <dbReference type="ARBA" id="ARBA00022692"/>
    </source>
</evidence>
<feature type="transmembrane region" description="Helical" evidence="4">
    <location>
        <begin position="22"/>
        <end position="40"/>
    </location>
</feature>
<evidence type="ECO:0000313" key="6">
    <source>
        <dbReference type="EMBL" id="OZI36591.1"/>
    </source>
</evidence>
<dbReference type="InterPro" id="IPR036259">
    <property type="entry name" value="MFS_trans_sf"/>
</dbReference>
<feature type="transmembrane region" description="Helical" evidence="4">
    <location>
        <begin position="392"/>
        <end position="414"/>
    </location>
</feature>
<name>A0A261SHS3_9BORD</name>
<dbReference type="AlphaFoldDB" id="A0A261SHS3"/>
<dbReference type="GO" id="GO:0005886">
    <property type="term" value="C:plasma membrane"/>
    <property type="evidence" value="ECO:0007669"/>
    <property type="project" value="TreeGrafter"/>
</dbReference>
<dbReference type="PANTHER" id="PTHR43129:SF1">
    <property type="entry name" value="FOSMIDOMYCIN RESISTANCE PROTEIN"/>
    <property type="match status" value="1"/>
</dbReference>
<feature type="transmembrane region" description="Helical" evidence="4">
    <location>
        <begin position="146"/>
        <end position="170"/>
    </location>
</feature>
<sequence>MNTAVDTAPLDSPDLRRRDWQTILLIGVAHASSHFFQLLLPSLYVSLGQEFGLDFARLGLLVSMFYVVSGVGQASSGFVVDRIGARPVLWFGLACFVLSACLIGSANGYAMLMLAAVIGGVGNSIFHPADYSLINHRVSPARLGHAFSLHGLTGNLGWALTPVFITSITLLSNWRVAAFSAAALVALVLLLTVLGRHLLGGDEAPAGARADAPQARPAAPSGSALQTLRDLLARPALWGAFLFFACTSVALSSVQNYTIPLLQQLYDVSKVVASSALSGYMVASAVGMAAGGFLVSATPRTERTVTAALILAGLTLVVLALGWVPSTFAPAVVALAGFCSGVAAPSRDMLIRRVTPKGATGSVYGLVYSGMDVGSALGPLGFGLLLDAGLAHGPWVGAGIAFALAAILAQWIAIQARRAAP</sequence>
<feature type="transmembrane region" description="Helical" evidence="4">
    <location>
        <begin position="87"/>
        <end position="106"/>
    </location>
</feature>
<dbReference type="PROSITE" id="PS50850">
    <property type="entry name" value="MFS"/>
    <property type="match status" value="1"/>
</dbReference>
<dbReference type="SUPFAM" id="SSF103473">
    <property type="entry name" value="MFS general substrate transporter"/>
    <property type="match status" value="1"/>
</dbReference>
<feature type="transmembrane region" description="Helical" evidence="4">
    <location>
        <begin position="328"/>
        <end position="345"/>
    </location>
</feature>
<dbReference type="RefSeq" id="WP_094827395.1">
    <property type="nucleotide sequence ID" value="NZ_NEVL01000003.1"/>
</dbReference>
<keyword evidence="3 4" id="KW-0472">Membrane</keyword>
<dbReference type="InterPro" id="IPR020846">
    <property type="entry name" value="MFS_dom"/>
</dbReference>
<dbReference type="Pfam" id="PF07690">
    <property type="entry name" value="MFS_1"/>
    <property type="match status" value="1"/>
</dbReference>
<protein>
    <submittedName>
        <fullName evidence="6">MFS transporter</fullName>
    </submittedName>
</protein>
<comment type="caution">
    <text evidence="6">The sequence shown here is derived from an EMBL/GenBank/DDBJ whole genome shotgun (WGS) entry which is preliminary data.</text>
</comment>
<feature type="transmembrane region" description="Helical" evidence="4">
    <location>
        <begin position="366"/>
        <end position="386"/>
    </location>
</feature>
<feature type="domain" description="Major facilitator superfamily (MFS) profile" evidence="5">
    <location>
        <begin position="22"/>
        <end position="417"/>
    </location>
</feature>
<dbReference type="GO" id="GO:0022857">
    <property type="term" value="F:transmembrane transporter activity"/>
    <property type="evidence" value="ECO:0007669"/>
    <property type="project" value="InterPro"/>
</dbReference>
<feature type="transmembrane region" description="Helical" evidence="4">
    <location>
        <begin position="112"/>
        <end position="134"/>
    </location>
</feature>
<evidence type="ECO:0000256" key="2">
    <source>
        <dbReference type="ARBA" id="ARBA00022989"/>
    </source>
</evidence>
<feature type="transmembrane region" description="Helical" evidence="4">
    <location>
        <begin position="304"/>
        <end position="322"/>
    </location>
</feature>
<accession>A0A261SHS3</accession>
<dbReference type="PANTHER" id="PTHR43129">
    <property type="entry name" value="FOSMIDOMYCIN RESISTANCE PROTEIN"/>
    <property type="match status" value="1"/>
</dbReference>
<reference evidence="6 7" key="1">
    <citation type="submission" date="2017-05" db="EMBL/GenBank/DDBJ databases">
        <title>Complete and WGS of Bordetella genogroups.</title>
        <authorList>
            <person name="Spilker T."/>
            <person name="LiPuma J."/>
        </authorList>
    </citation>
    <scope>NUCLEOTIDE SEQUENCE [LARGE SCALE GENOMIC DNA]</scope>
    <source>
        <strain evidence="6 7">AU17610</strain>
    </source>
</reference>
<feature type="transmembrane region" description="Helical" evidence="4">
    <location>
        <begin position="60"/>
        <end position="80"/>
    </location>
</feature>
<evidence type="ECO:0000313" key="7">
    <source>
        <dbReference type="Proteomes" id="UP000217005"/>
    </source>
</evidence>
<gene>
    <name evidence="6" type="ORF">CEG14_16590</name>
</gene>
<dbReference type="EMBL" id="NEVL01000003">
    <property type="protein sequence ID" value="OZI36591.1"/>
    <property type="molecule type" value="Genomic_DNA"/>
</dbReference>
<dbReference type="Proteomes" id="UP000217005">
    <property type="component" value="Unassembled WGS sequence"/>
</dbReference>
<keyword evidence="2 4" id="KW-1133">Transmembrane helix</keyword>
<feature type="transmembrane region" description="Helical" evidence="4">
    <location>
        <begin position="277"/>
        <end position="297"/>
    </location>
</feature>
<evidence type="ECO:0000256" key="3">
    <source>
        <dbReference type="ARBA" id="ARBA00023136"/>
    </source>
</evidence>
<organism evidence="6 7">
    <name type="scientific">Bordetella genomosp. 1</name>
    <dbReference type="NCBI Taxonomy" id="1395607"/>
    <lineage>
        <taxon>Bacteria</taxon>
        <taxon>Pseudomonadati</taxon>
        <taxon>Pseudomonadota</taxon>
        <taxon>Betaproteobacteria</taxon>
        <taxon>Burkholderiales</taxon>
        <taxon>Alcaligenaceae</taxon>
        <taxon>Bordetella</taxon>
    </lineage>
</organism>
<feature type="transmembrane region" description="Helical" evidence="4">
    <location>
        <begin position="176"/>
        <end position="194"/>
    </location>
</feature>
<proteinExistence type="predicted"/>
<feature type="transmembrane region" description="Helical" evidence="4">
    <location>
        <begin position="236"/>
        <end position="257"/>
    </location>
</feature>
<evidence type="ECO:0000259" key="5">
    <source>
        <dbReference type="PROSITE" id="PS50850"/>
    </source>
</evidence>